<sequence length="56" mass="6999">MNYKIKQNIDEIIWLVEYPRIIQNLAGKVYKEIDFLSPLIFQHRLLEEWEFYVRQN</sequence>
<dbReference type="AlphaFoldDB" id="A0A6M3LNQ6"/>
<gene>
    <name evidence="1" type="ORF">MM415B04885_0010</name>
</gene>
<protein>
    <submittedName>
        <fullName evidence="1">Uncharacterized protein</fullName>
    </submittedName>
</protein>
<accession>A0A6M3LNQ6</accession>
<organism evidence="1">
    <name type="scientific">viral metagenome</name>
    <dbReference type="NCBI Taxonomy" id="1070528"/>
    <lineage>
        <taxon>unclassified sequences</taxon>
        <taxon>metagenomes</taxon>
        <taxon>organismal metagenomes</taxon>
    </lineage>
</organism>
<name>A0A6M3LNQ6_9ZZZZ</name>
<proteinExistence type="predicted"/>
<dbReference type="EMBL" id="MT143381">
    <property type="protein sequence ID" value="QJA96233.1"/>
    <property type="molecule type" value="Genomic_DNA"/>
</dbReference>
<reference evidence="1" key="1">
    <citation type="submission" date="2020-03" db="EMBL/GenBank/DDBJ databases">
        <title>The deep terrestrial virosphere.</title>
        <authorList>
            <person name="Holmfeldt K."/>
            <person name="Nilsson E."/>
            <person name="Simone D."/>
            <person name="Lopez-Fernandez M."/>
            <person name="Wu X."/>
            <person name="de Brujin I."/>
            <person name="Lundin D."/>
            <person name="Andersson A."/>
            <person name="Bertilsson S."/>
            <person name="Dopson M."/>
        </authorList>
    </citation>
    <scope>NUCLEOTIDE SEQUENCE</scope>
    <source>
        <strain evidence="1">MM415B04885</strain>
    </source>
</reference>
<evidence type="ECO:0000313" key="1">
    <source>
        <dbReference type="EMBL" id="QJA96233.1"/>
    </source>
</evidence>